<keyword evidence="2" id="KW-1185">Reference proteome</keyword>
<dbReference type="Proteomes" id="UP000790377">
    <property type="component" value="Unassembled WGS sequence"/>
</dbReference>
<proteinExistence type="predicted"/>
<organism evidence="1 2">
    <name type="scientific">Hygrophoropsis aurantiaca</name>
    <dbReference type="NCBI Taxonomy" id="72124"/>
    <lineage>
        <taxon>Eukaryota</taxon>
        <taxon>Fungi</taxon>
        <taxon>Dikarya</taxon>
        <taxon>Basidiomycota</taxon>
        <taxon>Agaricomycotina</taxon>
        <taxon>Agaricomycetes</taxon>
        <taxon>Agaricomycetidae</taxon>
        <taxon>Boletales</taxon>
        <taxon>Coniophorineae</taxon>
        <taxon>Hygrophoropsidaceae</taxon>
        <taxon>Hygrophoropsis</taxon>
    </lineage>
</organism>
<protein>
    <submittedName>
        <fullName evidence="1">Uncharacterized protein</fullName>
    </submittedName>
</protein>
<sequence>MSSLSQLKDEIRRLAKIENDLKLRLSEVQELLCDTRIKAKQLEESLRIPYISGLPFELLSVIFKIACANNTAPWRGSAEIMHNRPRSELILAQVCRSWRSIAINTRSLWTNIRVYSKQSKPLLEMYLERCRQVALEIHCRYPLPGEAAECERINNFIRATIHQCHGLDIFFPPSTNQNSFGVLCDLHAPSLKNLALIYKHFSVSDAISFREDFPSLLNVDIQGFDPSHLFANSRLNLVTSLFLSQTSLRGISGKGFISFLGRLPSLLNISLLGEPANFDDFSRDPVVTLQRLESIHIISSYSGTLHALTACIATPSLKHTTIDWSPAKDYVQDMRYQGLSFSNTPDTPWNSELLSLSIHDTFRSYGQIIHGLSIVFPSVTRLTFSNNADRAMEALMQSYGIPNATHTTDQCWVKLKTLVLEDSGFDWRILLRFLRARKDAGVTIEEVIAKLPADYILTSHSVNCSRHALPSSLEPLPVDAEMISGARM</sequence>
<reference evidence="1" key="1">
    <citation type="journal article" date="2021" name="New Phytol.">
        <title>Evolutionary innovations through gain and loss of genes in the ectomycorrhizal Boletales.</title>
        <authorList>
            <person name="Wu G."/>
            <person name="Miyauchi S."/>
            <person name="Morin E."/>
            <person name="Kuo A."/>
            <person name="Drula E."/>
            <person name="Varga T."/>
            <person name="Kohler A."/>
            <person name="Feng B."/>
            <person name="Cao Y."/>
            <person name="Lipzen A."/>
            <person name="Daum C."/>
            <person name="Hundley H."/>
            <person name="Pangilinan J."/>
            <person name="Johnson J."/>
            <person name="Barry K."/>
            <person name="LaButti K."/>
            <person name="Ng V."/>
            <person name="Ahrendt S."/>
            <person name="Min B."/>
            <person name="Choi I.G."/>
            <person name="Park H."/>
            <person name="Plett J.M."/>
            <person name="Magnuson J."/>
            <person name="Spatafora J.W."/>
            <person name="Nagy L.G."/>
            <person name="Henrissat B."/>
            <person name="Grigoriev I.V."/>
            <person name="Yang Z.L."/>
            <person name="Xu J."/>
            <person name="Martin F.M."/>
        </authorList>
    </citation>
    <scope>NUCLEOTIDE SEQUENCE</scope>
    <source>
        <strain evidence="1">ATCC 28755</strain>
    </source>
</reference>
<gene>
    <name evidence="1" type="ORF">BJ138DRAFT_1154885</name>
</gene>
<comment type="caution">
    <text evidence="1">The sequence shown here is derived from an EMBL/GenBank/DDBJ whole genome shotgun (WGS) entry which is preliminary data.</text>
</comment>
<evidence type="ECO:0000313" key="2">
    <source>
        <dbReference type="Proteomes" id="UP000790377"/>
    </source>
</evidence>
<accession>A0ACB8A961</accession>
<evidence type="ECO:0000313" key="1">
    <source>
        <dbReference type="EMBL" id="KAH7909623.1"/>
    </source>
</evidence>
<dbReference type="EMBL" id="MU267750">
    <property type="protein sequence ID" value="KAH7909623.1"/>
    <property type="molecule type" value="Genomic_DNA"/>
</dbReference>
<name>A0ACB8A961_9AGAM</name>